<dbReference type="Gene3D" id="1.20.1420.60">
    <property type="match status" value="1"/>
</dbReference>
<feature type="domain" description="DNA mimic protein DMP19 C-terminal" evidence="1">
    <location>
        <begin position="25"/>
        <end position="138"/>
    </location>
</feature>
<organism evidence="2 3">
    <name type="scientific">Ramlibacter lithotrophicus</name>
    <dbReference type="NCBI Taxonomy" id="2606681"/>
    <lineage>
        <taxon>Bacteria</taxon>
        <taxon>Pseudomonadati</taxon>
        <taxon>Pseudomonadota</taxon>
        <taxon>Betaproteobacteria</taxon>
        <taxon>Burkholderiales</taxon>
        <taxon>Comamonadaceae</taxon>
        <taxon>Ramlibacter</taxon>
    </lineage>
</organism>
<proteinExistence type="predicted"/>
<protein>
    <submittedName>
        <fullName evidence="2">DUF4375 domain-containing protein</fullName>
    </submittedName>
</protein>
<dbReference type="Proteomes" id="UP000521868">
    <property type="component" value="Unassembled WGS sequence"/>
</dbReference>
<keyword evidence="3" id="KW-1185">Reference proteome</keyword>
<sequence>MTDSPLGKPYDYAVSRLAAAGGDLEALPLPLQTLLLVEMAQAMIDSGGLEYFFETDFPNNPAYEVFVQAYRRIGAESAAACIEASALMFPFGEPHFFEELRQVWLEKMRVDPRFASLGERITGDASVWEKLSQYVQRHIDAFGA</sequence>
<accession>A0A7X6I816</accession>
<evidence type="ECO:0000313" key="2">
    <source>
        <dbReference type="EMBL" id="NKE67866.1"/>
    </source>
</evidence>
<dbReference type="AlphaFoldDB" id="A0A7X6I816"/>
<gene>
    <name evidence="2" type="ORF">RAMLITH_18760</name>
</gene>
<evidence type="ECO:0000259" key="1">
    <source>
        <dbReference type="Pfam" id="PF14300"/>
    </source>
</evidence>
<evidence type="ECO:0000313" key="3">
    <source>
        <dbReference type="Proteomes" id="UP000521868"/>
    </source>
</evidence>
<name>A0A7X6I816_9BURK</name>
<reference evidence="2 3" key="1">
    <citation type="journal article" date="2020" name="Nature">
        <title>Bacterial chemolithoautotrophy via manganese oxidation.</title>
        <authorList>
            <person name="Yu H."/>
            <person name="Leadbetter J.R."/>
        </authorList>
    </citation>
    <scope>NUCLEOTIDE SEQUENCE [LARGE SCALE GENOMIC DNA]</scope>
    <source>
        <strain evidence="2 3">RBP-1</strain>
    </source>
</reference>
<dbReference type="InterPro" id="IPR025402">
    <property type="entry name" value="DMP19_C"/>
</dbReference>
<dbReference type="EMBL" id="VTOX01000008">
    <property type="protein sequence ID" value="NKE67866.1"/>
    <property type="molecule type" value="Genomic_DNA"/>
</dbReference>
<dbReference type="Pfam" id="PF14300">
    <property type="entry name" value="DMP19"/>
    <property type="match status" value="1"/>
</dbReference>
<comment type="caution">
    <text evidence="2">The sequence shown here is derived from an EMBL/GenBank/DDBJ whole genome shotgun (WGS) entry which is preliminary data.</text>
</comment>
<dbReference type="RefSeq" id="WP_168109002.1">
    <property type="nucleotide sequence ID" value="NZ_VTOX01000008.1"/>
</dbReference>